<comment type="catalytic activity">
    <reaction evidence="9">
        <text>N(6)-(1,2-dicarboxyethyl)-AMP = fumarate + AMP</text>
        <dbReference type="Rhea" id="RHEA:16853"/>
        <dbReference type="ChEBI" id="CHEBI:29806"/>
        <dbReference type="ChEBI" id="CHEBI:57567"/>
        <dbReference type="ChEBI" id="CHEBI:456215"/>
        <dbReference type="EC" id="4.3.2.2"/>
    </reaction>
    <physiologicalReaction direction="left-to-right" evidence="9">
        <dbReference type="Rhea" id="RHEA:16854"/>
    </physiologicalReaction>
</comment>
<dbReference type="PANTHER" id="PTHR43172">
    <property type="entry name" value="ADENYLOSUCCINATE LYASE"/>
    <property type="match status" value="1"/>
</dbReference>
<proteinExistence type="inferred from homology"/>
<dbReference type="Gene3D" id="1.10.40.30">
    <property type="entry name" value="Fumarase/aspartase (C-terminal domain)"/>
    <property type="match status" value="1"/>
</dbReference>
<comment type="similarity">
    <text evidence="3 11">Belongs to the lyase 1 family. Adenylosuccinate lyase subfamily.</text>
</comment>
<dbReference type="PROSITE" id="PS00163">
    <property type="entry name" value="FUMARATE_LYASES"/>
    <property type="match status" value="1"/>
</dbReference>
<dbReference type="InterPro" id="IPR019468">
    <property type="entry name" value="AdenyloSucc_lyase_C"/>
</dbReference>
<comment type="catalytic activity">
    <reaction evidence="7">
        <text>(2S)-2-[5-amino-1-(5-phospho-beta-D-ribosyl)imidazole-4-carboxamido]succinate = 5-amino-1-(5-phospho-beta-D-ribosyl)imidazole-4-carboxamide + fumarate</text>
        <dbReference type="Rhea" id="RHEA:23920"/>
        <dbReference type="ChEBI" id="CHEBI:29806"/>
        <dbReference type="ChEBI" id="CHEBI:58443"/>
        <dbReference type="ChEBI" id="CHEBI:58475"/>
        <dbReference type="EC" id="4.3.2.2"/>
    </reaction>
    <physiologicalReaction direction="left-to-right" evidence="7">
        <dbReference type="Rhea" id="RHEA:23921"/>
    </physiologicalReaction>
</comment>
<feature type="domain" description="Adenylosuccinate lyase C-terminal" evidence="12">
    <location>
        <begin position="363"/>
        <end position="442"/>
    </location>
</feature>
<evidence type="ECO:0000256" key="3">
    <source>
        <dbReference type="ARBA" id="ARBA00008273"/>
    </source>
</evidence>
<dbReference type="InterPro" id="IPR022761">
    <property type="entry name" value="Fumarate_lyase_N"/>
</dbReference>
<evidence type="ECO:0000256" key="2">
    <source>
        <dbReference type="ARBA" id="ARBA00004734"/>
    </source>
</evidence>
<evidence type="ECO:0000259" key="12">
    <source>
        <dbReference type="SMART" id="SM00998"/>
    </source>
</evidence>
<dbReference type="InterPro" id="IPR000362">
    <property type="entry name" value="Fumarate_lyase_fam"/>
</dbReference>
<comment type="pathway">
    <text evidence="1 11">Purine metabolism; IMP biosynthesis via de novo pathway; 5-amino-1-(5-phospho-D-ribosyl)imidazole-4-carboxamide from 5-amino-1-(5-phospho-D-ribosyl)imidazole-4-carboxylate: step 2/2.</text>
</comment>
<keyword evidence="14" id="KW-1185">Reference proteome</keyword>
<dbReference type="CDD" id="cd01360">
    <property type="entry name" value="Adenylsuccinate_lyase_1"/>
    <property type="match status" value="1"/>
</dbReference>
<dbReference type="PANTHER" id="PTHR43172:SF1">
    <property type="entry name" value="ADENYLOSUCCINATE LYASE"/>
    <property type="match status" value="1"/>
</dbReference>
<comment type="pathway">
    <text evidence="2 11">Purine metabolism; AMP biosynthesis via de novo pathway; AMP from IMP: step 2/2.</text>
</comment>
<protein>
    <recommendedName>
        <fullName evidence="5 10">Adenylosuccinate lyase</fullName>
        <shortName evidence="11">ASL</shortName>
        <ecNumber evidence="4 10">4.3.2.2</ecNumber>
    </recommendedName>
    <alternativeName>
        <fullName evidence="8 11">Adenylosuccinase</fullName>
    </alternativeName>
</protein>
<evidence type="ECO:0000313" key="13">
    <source>
        <dbReference type="EMBL" id="BDP41432.1"/>
    </source>
</evidence>
<dbReference type="Gene3D" id="1.10.275.10">
    <property type="entry name" value="Fumarase/aspartase (N-terminal domain)"/>
    <property type="match status" value="1"/>
</dbReference>
<dbReference type="InterPro" id="IPR024083">
    <property type="entry name" value="Fumarase/histidase_N"/>
</dbReference>
<evidence type="ECO:0000256" key="10">
    <source>
        <dbReference type="NCBIfam" id="TIGR00928"/>
    </source>
</evidence>
<keyword evidence="11" id="KW-0658">Purine biosynthesis</keyword>
<dbReference type="InterPro" id="IPR004769">
    <property type="entry name" value="Pur_lyase"/>
</dbReference>
<dbReference type="Gene3D" id="1.20.200.10">
    <property type="entry name" value="Fumarase/aspartase (Central domain)"/>
    <property type="match status" value="1"/>
</dbReference>
<dbReference type="PRINTS" id="PR00145">
    <property type="entry name" value="ARGSUCLYASE"/>
</dbReference>
<keyword evidence="6 11" id="KW-0456">Lyase</keyword>
<evidence type="ECO:0000256" key="4">
    <source>
        <dbReference type="ARBA" id="ARBA00012339"/>
    </source>
</evidence>
<accession>A0ABN6RDJ4</accession>
<dbReference type="EMBL" id="AP026560">
    <property type="protein sequence ID" value="BDP41432.1"/>
    <property type="molecule type" value="Genomic_DNA"/>
</dbReference>
<dbReference type="PRINTS" id="PR00149">
    <property type="entry name" value="FUMRATELYASE"/>
</dbReference>
<dbReference type="SUPFAM" id="SSF48557">
    <property type="entry name" value="L-aspartase-like"/>
    <property type="match status" value="1"/>
</dbReference>
<organism evidence="13 14">
    <name type="scientific">Deinococcus aetherius</name>
    <dbReference type="NCBI Taxonomy" id="200252"/>
    <lineage>
        <taxon>Bacteria</taxon>
        <taxon>Thermotogati</taxon>
        <taxon>Deinococcota</taxon>
        <taxon>Deinococci</taxon>
        <taxon>Deinococcales</taxon>
        <taxon>Deinococcaceae</taxon>
        <taxon>Deinococcus</taxon>
    </lineage>
</organism>
<dbReference type="GO" id="GO:0016829">
    <property type="term" value="F:lyase activity"/>
    <property type="evidence" value="ECO:0007669"/>
    <property type="project" value="UniProtKB-KW"/>
</dbReference>
<dbReference type="EC" id="4.3.2.2" evidence="4 10"/>
<reference evidence="13" key="1">
    <citation type="submission" date="2022-07" db="EMBL/GenBank/DDBJ databases">
        <title>Complete Genome Sequence of the Radioresistant Bacterium Deinococcus aetherius ST0316, Isolated from the Air Dust collected in Lower Stratosphere above Japan.</title>
        <authorList>
            <person name="Satoh K."/>
            <person name="Hagiwara K."/>
            <person name="Katsumata K."/>
            <person name="Kubo A."/>
            <person name="Yokobori S."/>
            <person name="Yamagishi A."/>
            <person name="Oono Y."/>
            <person name="Narumi I."/>
        </authorList>
    </citation>
    <scope>NUCLEOTIDE SEQUENCE</scope>
    <source>
        <strain evidence="13">ST0316</strain>
    </source>
</reference>
<evidence type="ECO:0000256" key="6">
    <source>
        <dbReference type="ARBA" id="ARBA00023239"/>
    </source>
</evidence>
<evidence type="ECO:0000256" key="5">
    <source>
        <dbReference type="ARBA" id="ARBA00017058"/>
    </source>
</evidence>
<evidence type="ECO:0000256" key="7">
    <source>
        <dbReference type="ARBA" id="ARBA00024477"/>
    </source>
</evidence>
<dbReference type="Pfam" id="PF00206">
    <property type="entry name" value="Lyase_1"/>
    <property type="match status" value="1"/>
</dbReference>
<evidence type="ECO:0000313" key="14">
    <source>
        <dbReference type="Proteomes" id="UP001064971"/>
    </source>
</evidence>
<dbReference type="Proteomes" id="UP001064971">
    <property type="component" value="Chromosome"/>
</dbReference>
<dbReference type="Pfam" id="PF10397">
    <property type="entry name" value="ADSL_C"/>
    <property type="match status" value="1"/>
</dbReference>
<gene>
    <name evidence="13" type="primary">purB</name>
    <name evidence="13" type="ORF">DAETH_14010</name>
</gene>
<dbReference type="InterPro" id="IPR020557">
    <property type="entry name" value="Fumarate_lyase_CS"/>
</dbReference>
<evidence type="ECO:0000256" key="1">
    <source>
        <dbReference type="ARBA" id="ARBA00004706"/>
    </source>
</evidence>
<name>A0ABN6RDJ4_9DEIO</name>
<dbReference type="NCBIfam" id="TIGR00928">
    <property type="entry name" value="purB"/>
    <property type="match status" value="1"/>
</dbReference>
<evidence type="ECO:0000256" key="11">
    <source>
        <dbReference type="RuleBase" id="RU361172"/>
    </source>
</evidence>
<dbReference type="SMART" id="SM00998">
    <property type="entry name" value="ADSL_C"/>
    <property type="match status" value="1"/>
</dbReference>
<dbReference type="InterPro" id="IPR008948">
    <property type="entry name" value="L-Aspartase-like"/>
</dbReference>
<sequence>MPGATLPAVIDRYLTPEMRALWSEASRYRAWLRVELAAMQAQAAHGEVPREAFEALTARAAADPLDDAFAVRVAEIEAVTRHDIVAFTRALTERYGEEARFIHHGLTSTDVVDTAQNLLLDEALGLIESDVRALREVCRNQAINHKHTPVVGRTHGIHAEPMTFGLKFLNWMATLDRDLERLAAARKRVQVVMLSGSVGTYAHVSPQIEEAVAAAWGWQAAPVTNQTLARDRHVEVLSALAILGTTLERVAVEIRHLQRSEVREAMEPFGKGQTGSSSMPHKKNPILTENVTGLARLLRGYLVTGLENVALWHERDISHSSAERVILPDATAAASYATRRLTGVLKGLVVFPERMLRNLNDLGGLVFSQRVLHALIDEKGMSREAAYDLVQRHALRSWETGEGLRDLLRSDPENPLSEAELGAAFDLGWYLRHVGEIYGRFGL</sequence>
<evidence type="ECO:0000256" key="8">
    <source>
        <dbReference type="ARBA" id="ARBA00030717"/>
    </source>
</evidence>
<evidence type="ECO:0000256" key="9">
    <source>
        <dbReference type="ARBA" id="ARBA00049115"/>
    </source>
</evidence>